<dbReference type="Pfam" id="PF02026">
    <property type="entry name" value="RyR"/>
    <property type="match status" value="2"/>
</dbReference>
<dbReference type="InterPro" id="IPR015925">
    <property type="entry name" value="Ryanodine_IP3_receptor"/>
</dbReference>
<evidence type="ECO:0000256" key="1">
    <source>
        <dbReference type="SAM" id="MobiDB-lite"/>
    </source>
</evidence>
<dbReference type="GO" id="GO:0030018">
    <property type="term" value="C:Z disc"/>
    <property type="evidence" value="ECO:0007669"/>
    <property type="project" value="TreeGrafter"/>
</dbReference>
<dbReference type="EMBL" id="JAHLQT010026988">
    <property type="protein sequence ID" value="KAG7162829.1"/>
    <property type="molecule type" value="Genomic_DNA"/>
</dbReference>
<dbReference type="PANTHER" id="PTHR46399:SF8">
    <property type="entry name" value="B30.2_SPRY DOMAIN-CONTAINING PROTEIN"/>
    <property type="match status" value="1"/>
</dbReference>
<keyword evidence="4" id="KW-1185">Reference proteome</keyword>
<comment type="caution">
    <text evidence="3">The sequence shown here is derived from an EMBL/GenBank/DDBJ whole genome shotgun (WGS) entry which is preliminary data.</text>
</comment>
<dbReference type="GO" id="GO:0005219">
    <property type="term" value="F:ryanodine-sensitive calcium-release channel activity"/>
    <property type="evidence" value="ECO:0007669"/>
    <property type="project" value="TreeGrafter"/>
</dbReference>
<evidence type="ECO:0000259" key="2">
    <source>
        <dbReference type="Pfam" id="PF02026"/>
    </source>
</evidence>
<feature type="non-terminal residue" evidence="3">
    <location>
        <position position="645"/>
    </location>
</feature>
<dbReference type="GO" id="GO:0033017">
    <property type="term" value="C:sarcoplasmic reticulum membrane"/>
    <property type="evidence" value="ECO:0007669"/>
    <property type="project" value="TreeGrafter"/>
</dbReference>
<name>A0A8J5MTS3_HOMAM</name>
<dbReference type="GO" id="GO:0005790">
    <property type="term" value="C:smooth endoplasmic reticulum"/>
    <property type="evidence" value="ECO:0007669"/>
    <property type="project" value="TreeGrafter"/>
</dbReference>
<dbReference type="GO" id="GO:0006941">
    <property type="term" value="P:striated muscle contraction"/>
    <property type="evidence" value="ECO:0007669"/>
    <property type="project" value="TreeGrafter"/>
</dbReference>
<dbReference type="GO" id="GO:0014808">
    <property type="term" value="P:release of sequestered calcium ion into cytosol by sarcoplasmic reticulum"/>
    <property type="evidence" value="ECO:0007669"/>
    <property type="project" value="TreeGrafter"/>
</dbReference>
<dbReference type="Proteomes" id="UP000747542">
    <property type="component" value="Unassembled WGS sequence"/>
</dbReference>
<keyword evidence="3" id="KW-0675">Receptor</keyword>
<dbReference type="Gene3D" id="6.20.350.10">
    <property type="match status" value="1"/>
</dbReference>
<dbReference type="Gene3D" id="1.10.490.160">
    <property type="match status" value="1"/>
</dbReference>
<dbReference type="PANTHER" id="PTHR46399">
    <property type="entry name" value="B30.2/SPRY DOMAIN-CONTAINING PROTEIN"/>
    <property type="match status" value="1"/>
</dbReference>
<dbReference type="InterPro" id="IPR043136">
    <property type="entry name" value="B30.2/SPRY_sf"/>
</dbReference>
<organism evidence="3 4">
    <name type="scientific">Homarus americanus</name>
    <name type="common">American lobster</name>
    <dbReference type="NCBI Taxonomy" id="6706"/>
    <lineage>
        <taxon>Eukaryota</taxon>
        <taxon>Metazoa</taxon>
        <taxon>Ecdysozoa</taxon>
        <taxon>Arthropoda</taxon>
        <taxon>Crustacea</taxon>
        <taxon>Multicrustacea</taxon>
        <taxon>Malacostraca</taxon>
        <taxon>Eumalacostraca</taxon>
        <taxon>Eucarida</taxon>
        <taxon>Decapoda</taxon>
        <taxon>Pleocyemata</taxon>
        <taxon>Astacidea</taxon>
        <taxon>Nephropoidea</taxon>
        <taxon>Nephropidae</taxon>
        <taxon>Homarus</taxon>
    </lineage>
</organism>
<proteinExistence type="predicted"/>
<accession>A0A8J5MTS3</accession>
<gene>
    <name evidence="3" type="primary">RyR-L4</name>
    <name evidence="3" type="ORF">Hamer_G027434</name>
</gene>
<dbReference type="GO" id="GO:0042383">
    <property type="term" value="C:sarcolemma"/>
    <property type="evidence" value="ECO:0007669"/>
    <property type="project" value="TreeGrafter"/>
</dbReference>
<dbReference type="GO" id="GO:0034704">
    <property type="term" value="C:calcium channel complex"/>
    <property type="evidence" value="ECO:0007669"/>
    <property type="project" value="TreeGrafter"/>
</dbReference>
<sequence>HNERQVSLRALRNREGILNLILDAIDKITLITQQGYLVLSRGKRLARTGISFQFANSHRLNWLSAWGLLGEGTGMLDVLHCASMDSRGPQRYEGGTTSRSSSLCWRSTGDPKGMCCVPCVGNGTAVRLSAEQHLARPNIFVGFVEGSAIYQKWYFEVTLDPSSRRHTFPHLRLGLGQYQGLRQLPWRRREWGGNGVGDDLSPSAGSFLWTGGRYTLANPIDSLPLIKKGDVIGCALDCAHHHLLCEWPSGERRFQASTWTACSSCGIGLCQAQTLTIDPCFYFGDQHKGTLASPLDPRRPRVCAQTVDTSAIQLAAYIEQVRDKLAENIHEMWAMNKIEQGWTYSERRDDLRHHPCLTSFELHPAKSDTTPPSPSRPSRPCCPANLTMDKPPSRIRSVRLPNDPFLQSNGYKPQPSDLSQISLVQAGGVRWTLANTHNIWARERIMGVTYGLMRNLTCAAHLVSYGNVDEAIKKANRDTASETIRTLLVYRYILEAPPATNDGAANMDHRDTGAGNMGFGDTGVGKMGNGGTGGKMGHGDTGAGNMGHGGHGCWKHGSWGHRWETWFIETQVLEAWVMETDAGNMGHGGTGAGNMVHGETAAAAAQVRPQRGTPHRTYRLEDQRRHLGQVVLEMESHLRSHAWGG</sequence>
<evidence type="ECO:0000313" key="3">
    <source>
        <dbReference type="EMBL" id="KAG7162829.1"/>
    </source>
</evidence>
<feature type="region of interest" description="Disordered" evidence="1">
    <location>
        <begin position="362"/>
        <end position="394"/>
    </location>
</feature>
<dbReference type="Gene3D" id="2.60.120.920">
    <property type="match status" value="1"/>
</dbReference>
<dbReference type="AlphaFoldDB" id="A0A8J5MTS3"/>
<dbReference type="InterPro" id="IPR003032">
    <property type="entry name" value="Ryanodine_rcpt"/>
</dbReference>
<feature type="domain" description="Ryanodine receptor Ryr" evidence="2">
    <location>
        <begin position="411"/>
        <end position="495"/>
    </location>
</feature>
<evidence type="ECO:0000313" key="4">
    <source>
        <dbReference type="Proteomes" id="UP000747542"/>
    </source>
</evidence>
<feature type="domain" description="Ryanodine receptor Ryr" evidence="2">
    <location>
        <begin position="305"/>
        <end position="363"/>
    </location>
</feature>
<reference evidence="3" key="1">
    <citation type="journal article" date="2021" name="Sci. Adv.">
        <title>The American lobster genome reveals insights on longevity, neural, and immune adaptations.</title>
        <authorList>
            <person name="Polinski J.M."/>
            <person name="Zimin A.V."/>
            <person name="Clark K.F."/>
            <person name="Kohn A.B."/>
            <person name="Sadowski N."/>
            <person name="Timp W."/>
            <person name="Ptitsyn A."/>
            <person name="Khanna P."/>
            <person name="Romanova D.Y."/>
            <person name="Williams P."/>
            <person name="Greenwood S.J."/>
            <person name="Moroz L.L."/>
            <person name="Walt D.R."/>
            <person name="Bodnar A.G."/>
        </authorList>
    </citation>
    <scope>NUCLEOTIDE SEQUENCE</scope>
    <source>
        <strain evidence="3">GMGI-L3</strain>
    </source>
</reference>
<protein>
    <submittedName>
        <fullName evidence="3">Ryanodine receptor-like 4</fullName>
    </submittedName>
</protein>